<dbReference type="RefSeq" id="WP_099622469.1">
    <property type="nucleotide sequence ID" value="NZ_CP024201.1"/>
</dbReference>
<dbReference type="AlphaFoldDB" id="A0A2D2AYW9"/>
<gene>
    <name evidence="1" type="ORF">CSW64_12725</name>
</gene>
<dbReference type="EMBL" id="CP024201">
    <property type="protein sequence ID" value="ATQ43218.1"/>
    <property type="molecule type" value="Genomic_DNA"/>
</dbReference>
<proteinExistence type="predicted"/>
<sequence>MTTTISVTNNSMQIPMGGDAPPLVSVTINGQVVPAHGITLNATTFRLIVFNPNSPPNDPSTFLFNKQVNDVANGAATGNWTSTYRSLYDYAENLIYSYSDPSNLFFLFATNGFDKGMVPPPSFVQLLFSCGAGAQLQNWLAQLPGQTNQSLWVTSPANYIFIGSSGTPMGSPILEKYEVAASGGVFSTTAQCSF</sequence>
<organism evidence="1 2">
    <name type="scientific">Caulobacter mirabilis</name>
    <dbReference type="NCBI Taxonomy" id="69666"/>
    <lineage>
        <taxon>Bacteria</taxon>
        <taxon>Pseudomonadati</taxon>
        <taxon>Pseudomonadota</taxon>
        <taxon>Alphaproteobacteria</taxon>
        <taxon>Caulobacterales</taxon>
        <taxon>Caulobacteraceae</taxon>
        <taxon>Caulobacter</taxon>
    </lineage>
</organism>
<dbReference type="OrthoDB" id="9786141at2"/>
<protein>
    <submittedName>
        <fullName evidence="1">Uncharacterized protein</fullName>
    </submittedName>
</protein>
<accession>A0A2D2AYW9</accession>
<name>A0A2D2AYW9_9CAUL</name>
<dbReference type="KEGG" id="cmb:CSW64_12725"/>
<keyword evidence="2" id="KW-1185">Reference proteome</keyword>
<evidence type="ECO:0000313" key="2">
    <source>
        <dbReference type="Proteomes" id="UP000228945"/>
    </source>
</evidence>
<reference evidence="1 2" key="1">
    <citation type="submission" date="2017-10" db="EMBL/GenBank/DDBJ databases">
        <title>Genome sequence of Caulobacter mirabilis FWC38.</title>
        <authorList>
            <person name="Fiebig A."/>
            <person name="Crosson S."/>
        </authorList>
    </citation>
    <scope>NUCLEOTIDE SEQUENCE [LARGE SCALE GENOMIC DNA]</scope>
    <source>
        <strain evidence="1 2">FWC 38</strain>
    </source>
</reference>
<evidence type="ECO:0000313" key="1">
    <source>
        <dbReference type="EMBL" id="ATQ43218.1"/>
    </source>
</evidence>
<dbReference type="Proteomes" id="UP000228945">
    <property type="component" value="Chromosome"/>
</dbReference>